<evidence type="ECO:0000259" key="1">
    <source>
        <dbReference type="Pfam" id="PF00565"/>
    </source>
</evidence>
<name>A0A0F9AKF9_9ZZZZ</name>
<dbReference type="InterPro" id="IPR016071">
    <property type="entry name" value="Staphylococal_nuclease_OB-fold"/>
</dbReference>
<proteinExistence type="predicted"/>
<dbReference type="SUPFAM" id="SSF50199">
    <property type="entry name" value="Staphylococcal nuclease"/>
    <property type="match status" value="1"/>
</dbReference>
<dbReference type="Gene3D" id="2.40.50.90">
    <property type="match status" value="1"/>
</dbReference>
<feature type="domain" description="TNase-like" evidence="1">
    <location>
        <begin position="1"/>
        <end position="67"/>
    </location>
</feature>
<protein>
    <recommendedName>
        <fullName evidence="1">TNase-like domain-containing protein</fullName>
    </recommendedName>
</protein>
<gene>
    <name evidence="2" type="ORF">LCGC14_2559400</name>
</gene>
<organism evidence="2">
    <name type="scientific">marine sediment metagenome</name>
    <dbReference type="NCBI Taxonomy" id="412755"/>
    <lineage>
        <taxon>unclassified sequences</taxon>
        <taxon>metagenomes</taxon>
        <taxon>ecological metagenomes</taxon>
    </lineage>
</organism>
<dbReference type="AlphaFoldDB" id="A0A0F9AKF9"/>
<dbReference type="EMBL" id="LAZR01042206">
    <property type="protein sequence ID" value="KKL10084.1"/>
    <property type="molecule type" value="Genomic_DNA"/>
</dbReference>
<evidence type="ECO:0000313" key="2">
    <source>
        <dbReference type="EMBL" id="KKL10084.1"/>
    </source>
</evidence>
<dbReference type="Pfam" id="PF00565">
    <property type="entry name" value="SNase"/>
    <property type="match status" value="1"/>
</dbReference>
<sequence length="77" mass="8996">GKEVREWLEDQIMDEEVDILVDKNRRVGKWGRILGKIQHRGIDVGEQMMRLGMVTSFEGRNEGTIPDFTQELLKVRI</sequence>
<feature type="non-terminal residue" evidence="2">
    <location>
        <position position="1"/>
    </location>
</feature>
<accession>A0A0F9AKF9</accession>
<comment type="caution">
    <text evidence="2">The sequence shown here is derived from an EMBL/GenBank/DDBJ whole genome shotgun (WGS) entry which is preliminary data.</text>
</comment>
<dbReference type="InterPro" id="IPR035437">
    <property type="entry name" value="SNase_OB-fold_sf"/>
</dbReference>
<reference evidence="2" key="1">
    <citation type="journal article" date="2015" name="Nature">
        <title>Complex archaea that bridge the gap between prokaryotes and eukaryotes.</title>
        <authorList>
            <person name="Spang A."/>
            <person name="Saw J.H."/>
            <person name="Jorgensen S.L."/>
            <person name="Zaremba-Niedzwiedzka K."/>
            <person name="Martijn J."/>
            <person name="Lind A.E."/>
            <person name="van Eijk R."/>
            <person name="Schleper C."/>
            <person name="Guy L."/>
            <person name="Ettema T.J."/>
        </authorList>
    </citation>
    <scope>NUCLEOTIDE SEQUENCE</scope>
</reference>